<gene>
    <name evidence="1" type="ORF">PECUL_23A031324</name>
</gene>
<evidence type="ECO:0000313" key="1">
    <source>
        <dbReference type="EMBL" id="CAH2285619.1"/>
    </source>
</evidence>
<dbReference type="AlphaFoldDB" id="A0AAD1S2Z9"/>
<dbReference type="Proteomes" id="UP001295444">
    <property type="component" value="Chromosome 04"/>
</dbReference>
<sequence length="117" mass="13124">FLLTEQAFAENSASTVPRSSPHIDWIQEQLWSNANGPPSPVTVEGGSKLLIHEVDSDMPCAGFYILKRSCTLFLSNLANLAYMYYTPPHMSIDHPTNRKICVIRKDISVTFTLQVHC</sequence>
<name>A0AAD1S2Z9_PELCU</name>
<keyword evidence="2" id="KW-1185">Reference proteome</keyword>
<accession>A0AAD1S2Z9</accession>
<evidence type="ECO:0000313" key="2">
    <source>
        <dbReference type="Proteomes" id="UP001295444"/>
    </source>
</evidence>
<feature type="non-terminal residue" evidence="1">
    <location>
        <position position="1"/>
    </location>
</feature>
<proteinExistence type="predicted"/>
<protein>
    <submittedName>
        <fullName evidence="1">Uncharacterized protein</fullName>
    </submittedName>
</protein>
<feature type="non-terminal residue" evidence="1">
    <location>
        <position position="117"/>
    </location>
</feature>
<organism evidence="1 2">
    <name type="scientific">Pelobates cultripes</name>
    <name type="common">Western spadefoot toad</name>
    <dbReference type="NCBI Taxonomy" id="61616"/>
    <lineage>
        <taxon>Eukaryota</taxon>
        <taxon>Metazoa</taxon>
        <taxon>Chordata</taxon>
        <taxon>Craniata</taxon>
        <taxon>Vertebrata</taxon>
        <taxon>Euteleostomi</taxon>
        <taxon>Amphibia</taxon>
        <taxon>Batrachia</taxon>
        <taxon>Anura</taxon>
        <taxon>Pelobatoidea</taxon>
        <taxon>Pelobatidae</taxon>
        <taxon>Pelobates</taxon>
    </lineage>
</organism>
<dbReference type="EMBL" id="OW240915">
    <property type="protein sequence ID" value="CAH2285619.1"/>
    <property type="molecule type" value="Genomic_DNA"/>
</dbReference>
<reference evidence="1" key="1">
    <citation type="submission" date="2022-03" db="EMBL/GenBank/DDBJ databases">
        <authorList>
            <person name="Alioto T."/>
            <person name="Alioto T."/>
            <person name="Gomez Garrido J."/>
        </authorList>
    </citation>
    <scope>NUCLEOTIDE SEQUENCE</scope>
</reference>